<feature type="region of interest" description="Disordered" evidence="1">
    <location>
        <begin position="146"/>
        <end position="216"/>
    </location>
</feature>
<feature type="compositionally biased region" description="Acidic residues" evidence="1">
    <location>
        <begin position="14"/>
        <end position="32"/>
    </location>
</feature>
<dbReference type="Pfam" id="PF00538">
    <property type="entry name" value="Linker_histone"/>
    <property type="match status" value="1"/>
</dbReference>
<dbReference type="InterPro" id="IPR036390">
    <property type="entry name" value="WH_DNA-bd_sf"/>
</dbReference>
<feature type="region of interest" description="Disordered" evidence="1">
    <location>
        <begin position="1"/>
        <end position="60"/>
    </location>
</feature>
<evidence type="ECO:0000313" key="3">
    <source>
        <dbReference type="EMBL" id="ETE62521.1"/>
    </source>
</evidence>
<protein>
    <recommendedName>
        <fullName evidence="2">H15 domain-containing protein</fullName>
    </recommendedName>
</protein>
<proteinExistence type="predicted"/>
<dbReference type="InterPro" id="IPR005818">
    <property type="entry name" value="Histone_H1/H5_H15"/>
</dbReference>
<feature type="non-terminal residue" evidence="3">
    <location>
        <position position="1"/>
    </location>
</feature>
<feature type="compositionally biased region" description="Basic residues" evidence="1">
    <location>
        <begin position="156"/>
        <end position="175"/>
    </location>
</feature>
<dbReference type="GO" id="GO:0000786">
    <property type="term" value="C:nucleosome"/>
    <property type="evidence" value="ECO:0007669"/>
    <property type="project" value="InterPro"/>
</dbReference>
<keyword evidence="4" id="KW-1185">Reference proteome</keyword>
<dbReference type="CDD" id="cd00073">
    <property type="entry name" value="H15"/>
    <property type="match status" value="1"/>
</dbReference>
<feature type="compositionally biased region" description="Polar residues" evidence="1">
    <location>
        <begin position="200"/>
        <end position="216"/>
    </location>
</feature>
<dbReference type="Gene3D" id="1.10.10.10">
    <property type="entry name" value="Winged helix-like DNA-binding domain superfamily/Winged helix DNA-binding domain"/>
    <property type="match status" value="1"/>
</dbReference>
<name>V8NKN7_OPHHA</name>
<dbReference type="GO" id="GO:0006334">
    <property type="term" value="P:nucleosome assembly"/>
    <property type="evidence" value="ECO:0007669"/>
    <property type="project" value="InterPro"/>
</dbReference>
<accession>V8NKN7</accession>
<evidence type="ECO:0000256" key="1">
    <source>
        <dbReference type="SAM" id="MobiDB-lite"/>
    </source>
</evidence>
<organism evidence="3 4">
    <name type="scientific">Ophiophagus hannah</name>
    <name type="common">King cobra</name>
    <name type="synonym">Naja hannah</name>
    <dbReference type="NCBI Taxonomy" id="8665"/>
    <lineage>
        <taxon>Eukaryota</taxon>
        <taxon>Metazoa</taxon>
        <taxon>Chordata</taxon>
        <taxon>Craniata</taxon>
        <taxon>Vertebrata</taxon>
        <taxon>Euteleostomi</taxon>
        <taxon>Lepidosauria</taxon>
        <taxon>Squamata</taxon>
        <taxon>Bifurcata</taxon>
        <taxon>Unidentata</taxon>
        <taxon>Episquamata</taxon>
        <taxon>Toxicofera</taxon>
        <taxon>Serpentes</taxon>
        <taxon>Colubroidea</taxon>
        <taxon>Elapidae</taxon>
        <taxon>Elapinae</taxon>
        <taxon>Ophiophagus</taxon>
    </lineage>
</organism>
<evidence type="ECO:0000313" key="4">
    <source>
        <dbReference type="Proteomes" id="UP000018936"/>
    </source>
</evidence>
<dbReference type="SMART" id="SM00526">
    <property type="entry name" value="H15"/>
    <property type="match status" value="1"/>
</dbReference>
<dbReference type="SUPFAM" id="SSF46785">
    <property type="entry name" value="Winged helix' DNA-binding domain"/>
    <property type="match status" value="1"/>
</dbReference>
<sequence length="216" mass="23154">MESNKSPEVLTLDSSDDVAESPETEDADEGSDSQDIPGSSEAADAQDPLLHGGGNNSEKIATLPSERYGTAGIPKPPTSNLSLLIYSAIASCQKKSGISMQALKKIVTNMGYDMVKKKHYFLRALRNMVAKRQIWQVKGTGATGSFKISPDIGKKNPPKQKRKGPKAKHSVKNKNRSAMSKNDQEAANMHVKADVKKTCESGQASSVQAAPSQVQV</sequence>
<dbReference type="EMBL" id="AZIM01003196">
    <property type="protein sequence ID" value="ETE62521.1"/>
    <property type="molecule type" value="Genomic_DNA"/>
</dbReference>
<dbReference type="OrthoDB" id="10070184at2759"/>
<dbReference type="GO" id="GO:0003677">
    <property type="term" value="F:DNA binding"/>
    <property type="evidence" value="ECO:0007669"/>
    <property type="project" value="InterPro"/>
</dbReference>
<comment type="caution">
    <text evidence="3">The sequence shown here is derived from an EMBL/GenBank/DDBJ whole genome shotgun (WGS) entry which is preliminary data.</text>
</comment>
<dbReference type="AlphaFoldDB" id="V8NKN7"/>
<dbReference type="InterPro" id="IPR036388">
    <property type="entry name" value="WH-like_DNA-bd_sf"/>
</dbReference>
<dbReference type="PROSITE" id="PS51504">
    <property type="entry name" value="H15"/>
    <property type="match status" value="1"/>
</dbReference>
<reference evidence="3 4" key="1">
    <citation type="journal article" date="2013" name="Proc. Natl. Acad. Sci. U.S.A.">
        <title>The king cobra genome reveals dynamic gene evolution and adaptation in the snake venom system.</title>
        <authorList>
            <person name="Vonk F.J."/>
            <person name="Casewell N.R."/>
            <person name="Henkel C.V."/>
            <person name="Heimberg A.M."/>
            <person name="Jansen H.J."/>
            <person name="McCleary R.J."/>
            <person name="Kerkkamp H.M."/>
            <person name="Vos R.A."/>
            <person name="Guerreiro I."/>
            <person name="Calvete J.J."/>
            <person name="Wuster W."/>
            <person name="Woods A.E."/>
            <person name="Logan J.M."/>
            <person name="Harrison R.A."/>
            <person name="Castoe T.A."/>
            <person name="de Koning A.P."/>
            <person name="Pollock D.D."/>
            <person name="Yandell M."/>
            <person name="Calderon D."/>
            <person name="Renjifo C."/>
            <person name="Currier R.B."/>
            <person name="Salgado D."/>
            <person name="Pla D."/>
            <person name="Sanz L."/>
            <person name="Hyder A.S."/>
            <person name="Ribeiro J.M."/>
            <person name="Arntzen J.W."/>
            <person name="van den Thillart G.E."/>
            <person name="Boetzer M."/>
            <person name="Pirovano W."/>
            <person name="Dirks R.P."/>
            <person name="Spaink H.P."/>
            <person name="Duboule D."/>
            <person name="McGlinn E."/>
            <person name="Kini R.M."/>
            <person name="Richardson M.K."/>
        </authorList>
    </citation>
    <scope>NUCLEOTIDE SEQUENCE</scope>
    <source>
        <tissue evidence="3">Blood</tissue>
    </source>
</reference>
<gene>
    <name evidence="3" type="ORF">L345_11723</name>
</gene>
<evidence type="ECO:0000259" key="2">
    <source>
        <dbReference type="PROSITE" id="PS51504"/>
    </source>
</evidence>
<feature type="domain" description="H15" evidence="2">
    <location>
        <begin position="74"/>
        <end position="150"/>
    </location>
</feature>
<dbReference type="Proteomes" id="UP000018936">
    <property type="component" value="Unassembled WGS sequence"/>
</dbReference>